<comment type="catalytic activity">
    <reaction evidence="7 8">
        <text>L-2,4-diaminobutanoate + acetyl-CoA = (2S)-4-acetamido-2-aminobutanoate + CoA + H(+)</text>
        <dbReference type="Rhea" id="RHEA:16901"/>
        <dbReference type="ChEBI" id="CHEBI:15378"/>
        <dbReference type="ChEBI" id="CHEBI:57287"/>
        <dbReference type="ChEBI" id="CHEBI:57288"/>
        <dbReference type="ChEBI" id="CHEBI:58761"/>
        <dbReference type="ChEBI" id="CHEBI:58929"/>
        <dbReference type="EC" id="2.3.1.178"/>
    </reaction>
</comment>
<gene>
    <name evidence="8" type="primary">ectA</name>
    <name evidence="11" type="ORF">SAMN06297251_102202</name>
</gene>
<dbReference type="Gene3D" id="3.40.630.30">
    <property type="match status" value="1"/>
</dbReference>
<dbReference type="EMBL" id="FWXR01000002">
    <property type="protein sequence ID" value="SMC43697.1"/>
    <property type="molecule type" value="Genomic_DNA"/>
</dbReference>
<feature type="compositionally biased region" description="Polar residues" evidence="9">
    <location>
        <begin position="1"/>
        <end position="10"/>
    </location>
</feature>
<keyword evidence="5 8" id="KW-0808">Transferase</keyword>
<feature type="compositionally biased region" description="Basic and acidic residues" evidence="9">
    <location>
        <begin position="16"/>
        <end position="25"/>
    </location>
</feature>
<dbReference type="EC" id="2.3.1.178" evidence="3 8"/>
<dbReference type="InterPro" id="IPR016181">
    <property type="entry name" value="Acyl_CoA_acyltransferase"/>
</dbReference>
<dbReference type="SUPFAM" id="SSF55729">
    <property type="entry name" value="Acyl-CoA N-acyltransferases (Nat)"/>
    <property type="match status" value="1"/>
</dbReference>
<comment type="pathway">
    <text evidence="1 8">Amine and polyamine biosynthesis; ectoine biosynthesis; L-ectoine from L-aspartate 4-semialdehyde: step 2/3.</text>
</comment>
<evidence type="ECO:0000256" key="5">
    <source>
        <dbReference type="ARBA" id="ARBA00022679"/>
    </source>
</evidence>
<evidence type="ECO:0000256" key="1">
    <source>
        <dbReference type="ARBA" id="ARBA00004978"/>
    </source>
</evidence>
<feature type="region of interest" description="Disordered" evidence="9">
    <location>
        <begin position="181"/>
        <end position="201"/>
    </location>
</feature>
<protein>
    <recommendedName>
        <fullName evidence="4 8">L-2,4-diaminobutyric acid acetyltransferase</fullName>
        <shortName evidence="8">DABA acetyltransferase</shortName>
        <ecNumber evidence="3 8">2.3.1.178</ecNumber>
    </recommendedName>
</protein>
<evidence type="ECO:0000256" key="2">
    <source>
        <dbReference type="ARBA" id="ARBA00010712"/>
    </source>
</evidence>
<evidence type="ECO:0000256" key="3">
    <source>
        <dbReference type="ARBA" id="ARBA00012355"/>
    </source>
</evidence>
<comment type="function">
    <text evidence="8">Catalyzes the acetylation of L-2,4-diaminobutyrate (DABA) to gamma-N-acetyl-alpha,gamma-diaminobutyric acid (ADABA) with acetyl coenzyme A.</text>
</comment>
<dbReference type="CDD" id="cd04301">
    <property type="entry name" value="NAT_SF"/>
    <property type="match status" value="1"/>
</dbReference>
<dbReference type="OrthoDB" id="2436196at2"/>
<dbReference type="GO" id="GO:0033816">
    <property type="term" value="F:diaminobutyrate acetyltransferase activity"/>
    <property type="evidence" value="ECO:0007669"/>
    <property type="project" value="UniProtKB-EC"/>
</dbReference>
<dbReference type="UniPathway" id="UPA00067">
    <property type="reaction ID" value="UER00122"/>
</dbReference>
<dbReference type="InterPro" id="IPR000182">
    <property type="entry name" value="GNAT_dom"/>
</dbReference>
<comment type="similarity">
    <text evidence="2 8">Belongs to the acetyltransferase family. EctA subfamily.</text>
</comment>
<organism evidence="11 12">
    <name type="scientific">Fulvimarina manganoxydans</name>
    <dbReference type="NCBI Taxonomy" id="937218"/>
    <lineage>
        <taxon>Bacteria</taxon>
        <taxon>Pseudomonadati</taxon>
        <taxon>Pseudomonadota</taxon>
        <taxon>Alphaproteobacteria</taxon>
        <taxon>Hyphomicrobiales</taxon>
        <taxon>Aurantimonadaceae</taxon>
        <taxon>Fulvimarina</taxon>
    </lineage>
</organism>
<dbReference type="AlphaFoldDB" id="A0A1W1Z5E7"/>
<reference evidence="11 12" key="1">
    <citation type="submission" date="2017-04" db="EMBL/GenBank/DDBJ databases">
        <authorList>
            <person name="Afonso C.L."/>
            <person name="Miller P.J."/>
            <person name="Scott M.A."/>
            <person name="Spackman E."/>
            <person name="Goraichik I."/>
            <person name="Dimitrov K.M."/>
            <person name="Suarez D.L."/>
            <person name="Swayne D.E."/>
        </authorList>
    </citation>
    <scope>NUCLEOTIDE SEQUENCE [LARGE SCALE GENOMIC DNA]</scope>
    <source>
        <strain evidence="11 12">CGMCC 1.10972</strain>
    </source>
</reference>
<evidence type="ECO:0000256" key="7">
    <source>
        <dbReference type="ARBA" id="ARBA00048924"/>
    </source>
</evidence>
<sequence>MLQQSANDSRSPARGTQDRLRFRHPKREDGQAVHDLIASCEALDGNSLYCNFLQCTHFSETCMLAEENGKILGWVSAYIPPKDPGTLFVWQVAVDEAARGRKLARRLIAKLLDSEGCEDIERIKTTITPDNRSSWRMFEGLADQFGAEVSDTVWLCEKKHFAGQHDSEHMLTIAPIGSSEDEARPAETMGQRMNQAEAAAA</sequence>
<dbReference type="Proteomes" id="UP000192656">
    <property type="component" value="Unassembled WGS sequence"/>
</dbReference>
<evidence type="ECO:0000256" key="9">
    <source>
        <dbReference type="SAM" id="MobiDB-lite"/>
    </source>
</evidence>
<dbReference type="Pfam" id="PF00583">
    <property type="entry name" value="Acetyltransf_1"/>
    <property type="match status" value="1"/>
</dbReference>
<evidence type="ECO:0000256" key="8">
    <source>
        <dbReference type="RuleBase" id="RU365045"/>
    </source>
</evidence>
<dbReference type="NCBIfam" id="TIGR02406">
    <property type="entry name" value="ectoine_EctA"/>
    <property type="match status" value="1"/>
</dbReference>
<evidence type="ECO:0000256" key="6">
    <source>
        <dbReference type="ARBA" id="ARBA00023315"/>
    </source>
</evidence>
<keyword evidence="12" id="KW-1185">Reference proteome</keyword>
<evidence type="ECO:0000256" key="4">
    <source>
        <dbReference type="ARBA" id="ARBA00017935"/>
    </source>
</evidence>
<dbReference type="GO" id="GO:0019491">
    <property type="term" value="P:ectoine biosynthetic process"/>
    <property type="evidence" value="ECO:0007669"/>
    <property type="project" value="UniProtKB-UniPathway"/>
</dbReference>
<name>A0A1W1Z5E7_9HYPH</name>
<dbReference type="PROSITE" id="PS51186">
    <property type="entry name" value="GNAT"/>
    <property type="match status" value="1"/>
</dbReference>
<accession>A0A1W1Z5E7</accession>
<proteinExistence type="inferred from homology"/>
<dbReference type="InterPro" id="IPR012772">
    <property type="entry name" value="Ectoine_EctA"/>
</dbReference>
<evidence type="ECO:0000259" key="10">
    <source>
        <dbReference type="PROSITE" id="PS51186"/>
    </source>
</evidence>
<keyword evidence="6 8" id="KW-0012">Acyltransferase</keyword>
<evidence type="ECO:0000313" key="12">
    <source>
        <dbReference type="Proteomes" id="UP000192656"/>
    </source>
</evidence>
<feature type="region of interest" description="Disordered" evidence="9">
    <location>
        <begin position="1"/>
        <end position="25"/>
    </location>
</feature>
<dbReference type="STRING" id="937218.SAMN06297251_102202"/>
<dbReference type="RefSeq" id="WP_084408656.1">
    <property type="nucleotide sequence ID" value="NZ_FWXR01000002.1"/>
</dbReference>
<feature type="domain" description="N-acetyltransferase" evidence="10">
    <location>
        <begin position="20"/>
        <end position="168"/>
    </location>
</feature>
<evidence type="ECO:0000313" key="11">
    <source>
        <dbReference type="EMBL" id="SMC43697.1"/>
    </source>
</evidence>